<dbReference type="InterPro" id="IPR000160">
    <property type="entry name" value="GGDEF_dom"/>
</dbReference>
<dbReference type="FunFam" id="3.30.70.270:FF:000001">
    <property type="entry name" value="Diguanylate cyclase domain protein"/>
    <property type="match status" value="1"/>
</dbReference>
<feature type="transmembrane region" description="Helical" evidence="3">
    <location>
        <begin position="307"/>
        <end position="328"/>
    </location>
</feature>
<dbReference type="AlphaFoldDB" id="A0A1H0JSS7"/>
<keyword evidence="3" id="KW-0812">Transmembrane</keyword>
<feature type="domain" description="GGDEF" evidence="4">
    <location>
        <begin position="383"/>
        <end position="519"/>
    </location>
</feature>
<dbReference type="NCBIfam" id="TIGR00254">
    <property type="entry name" value="GGDEF"/>
    <property type="match status" value="1"/>
</dbReference>
<dbReference type="InterPro" id="IPR050469">
    <property type="entry name" value="Diguanylate_Cyclase"/>
</dbReference>
<dbReference type="Gene3D" id="3.30.450.20">
    <property type="entry name" value="PAS domain"/>
    <property type="match status" value="2"/>
</dbReference>
<dbReference type="InterPro" id="IPR029787">
    <property type="entry name" value="Nucleotide_cyclase"/>
</dbReference>
<dbReference type="SUPFAM" id="SSF55073">
    <property type="entry name" value="Nucleotide cyclase"/>
    <property type="match status" value="1"/>
</dbReference>
<dbReference type="Pfam" id="PF00990">
    <property type="entry name" value="GGDEF"/>
    <property type="match status" value="1"/>
</dbReference>
<dbReference type="CDD" id="cd12914">
    <property type="entry name" value="PDC1_DGC_like"/>
    <property type="match status" value="1"/>
</dbReference>
<dbReference type="SMART" id="SM00267">
    <property type="entry name" value="GGDEF"/>
    <property type="match status" value="1"/>
</dbReference>
<dbReference type="GO" id="GO:1902201">
    <property type="term" value="P:negative regulation of bacterial-type flagellum-dependent cell motility"/>
    <property type="evidence" value="ECO:0007669"/>
    <property type="project" value="TreeGrafter"/>
</dbReference>
<dbReference type="InterPro" id="IPR043128">
    <property type="entry name" value="Rev_trsase/Diguanyl_cyclase"/>
</dbReference>
<evidence type="ECO:0000256" key="3">
    <source>
        <dbReference type="SAM" id="Phobius"/>
    </source>
</evidence>
<dbReference type="GO" id="GO:0043709">
    <property type="term" value="P:cell adhesion involved in single-species biofilm formation"/>
    <property type="evidence" value="ECO:0007669"/>
    <property type="project" value="TreeGrafter"/>
</dbReference>
<dbReference type="GO" id="GO:0005886">
    <property type="term" value="C:plasma membrane"/>
    <property type="evidence" value="ECO:0007669"/>
    <property type="project" value="TreeGrafter"/>
</dbReference>
<reference evidence="6" key="1">
    <citation type="submission" date="2016-10" db="EMBL/GenBank/DDBJ databases">
        <authorList>
            <person name="Varghese N."/>
            <person name="Submissions S."/>
        </authorList>
    </citation>
    <scope>NUCLEOTIDE SEQUENCE [LARGE SCALE GENOMIC DNA]</scope>
    <source>
        <strain evidence="6">BL47</strain>
    </source>
</reference>
<proteinExistence type="predicted"/>
<dbReference type="STRING" id="582672.SAMN05216360_12382"/>
<keyword evidence="3" id="KW-1133">Transmembrane helix</keyword>
<evidence type="ECO:0000313" key="5">
    <source>
        <dbReference type="EMBL" id="SDO46845.1"/>
    </source>
</evidence>
<evidence type="ECO:0000256" key="2">
    <source>
        <dbReference type="ARBA" id="ARBA00034247"/>
    </source>
</evidence>
<dbReference type="PANTHER" id="PTHR45138">
    <property type="entry name" value="REGULATORY COMPONENTS OF SENSORY TRANSDUCTION SYSTEM"/>
    <property type="match status" value="1"/>
</dbReference>
<comment type="catalytic activity">
    <reaction evidence="2">
        <text>2 GTP = 3',3'-c-di-GMP + 2 diphosphate</text>
        <dbReference type="Rhea" id="RHEA:24898"/>
        <dbReference type="ChEBI" id="CHEBI:33019"/>
        <dbReference type="ChEBI" id="CHEBI:37565"/>
        <dbReference type="ChEBI" id="CHEBI:58805"/>
        <dbReference type="EC" id="2.7.7.65"/>
    </reaction>
</comment>
<gene>
    <name evidence="5" type="ORF">SAMN05216360_12382</name>
</gene>
<keyword evidence="3" id="KW-0472">Membrane</keyword>
<evidence type="ECO:0000256" key="1">
    <source>
        <dbReference type="ARBA" id="ARBA00012528"/>
    </source>
</evidence>
<feature type="transmembrane region" description="Helical" evidence="3">
    <location>
        <begin position="32"/>
        <end position="53"/>
    </location>
</feature>
<dbReference type="CDD" id="cd01949">
    <property type="entry name" value="GGDEF"/>
    <property type="match status" value="1"/>
</dbReference>
<dbReference type="EC" id="2.7.7.65" evidence="1"/>
<accession>A0A1H0JSS7</accession>
<dbReference type="EMBL" id="FNHS01000023">
    <property type="protein sequence ID" value="SDO46845.1"/>
    <property type="molecule type" value="Genomic_DNA"/>
</dbReference>
<name>A0A1H0JSS7_9HYPH</name>
<protein>
    <recommendedName>
        <fullName evidence="1">diguanylate cyclase</fullName>
        <ecNumber evidence="1">2.7.7.65</ecNumber>
    </recommendedName>
</protein>
<dbReference type="OrthoDB" id="9812260at2"/>
<dbReference type="Proteomes" id="UP000198704">
    <property type="component" value="Unassembled WGS sequence"/>
</dbReference>
<dbReference type="GO" id="GO:0052621">
    <property type="term" value="F:diguanylate cyclase activity"/>
    <property type="evidence" value="ECO:0007669"/>
    <property type="project" value="UniProtKB-EC"/>
</dbReference>
<dbReference type="PROSITE" id="PS50887">
    <property type="entry name" value="GGDEF"/>
    <property type="match status" value="1"/>
</dbReference>
<dbReference type="CDD" id="cd12915">
    <property type="entry name" value="PDC2_DGC_like"/>
    <property type="match status" value="1"/>
</dbReference>
<dbReference type="PANTHER" id="PTHR45138:SF9">
    <property type="entry name" value="DIGUANYLATE CYCLASE DGCM-RELATED"/>
    <property type="match status" value="1"/>
</dbReference>
<organism evidence="5 6">
    <name type="scientific">Methylobacterium phyllostachyos</name>
    <dbReference type="NCBI Taxonomy" id="582672"/>
    <lineage>
        <taxon>Bacteria</taxon>
        <taxon>Pseudomonadati</taxon>
        <taxon>Pseudomonadota</taxon>
        <taxon>Alphaproteobacteria</taxon>
        <taxon>Hyphomicrobiales</taxon>
        <taxon>Methylobacteriaceae</taxon>
        <taxon>Methylobacterium</taxon>
    </lineage>
</organism>
<evidence type="ECO:0000259" key="4">
    <source>
        <dbReference type="PROSITE" id="PS50887"/>
    </source>
</evidence>
<evidence type="ECO:0000313" key="6">
    <source>
        <dbReference type="Proteomes" id="UP000198704"/>
    </source>
</evidence>
<sequence>MFKPRRLEVAHVVASPRGHIDGSWSRPSLARWLALANFLTVTGLICVAALLLLQMRTDAERRSQLTANSLVQVLGRDIARNIELYDLSLQAVVENIGRPGVLEATPELRRMILFDRAASAPGFAFQLLLDASGTIVSGSSPSVPKGLDRSDTEYFHHFTAHPDDDDLHISPPAVSRVSGQQMIMLSRRLSNSDGSFAGVVVGGIKIDYLRSLFASVGAEHAGTVTLFGPQGVVLMREPFEQSVIGASVADATSYRRMIAMREGSFVGPAMLGEDERRFTFARLGLEPLTLSIAVSPSAVYAEWQRQALSLGLVLLSLCGVTAGLTWLLRRELCHREQTEAKLVAANASLAAQATTDALTGLGNRRRFDEALAQEWDRAVRGQRPVALVLIDADCFKGFNDTYGHQRGDEALRLIAGSIRAAANRASDTACRIGGEEFAVILPEVDTAGAIVVAERIRAAVMGWGMPHASGPHTVLTVSCGVASVPEVLAPNAAALVAEADGALYVGKGAGRNQVRAAEPNETDLRLVI</sequence>
<keyword evidence="6" id="KW-1185">Reference proteome</keyword>
<dbReference type="Gene3D" id="3.30.70.270">
    <property type="match status" value="1"/>
</dbReference>